<organism evidence="2 3">
    <name type="scientific">Roseimaritima ulvae</name>
    <dbReference type="NCBI Taxonomy" id="980254"/>
    <lineage>
        <taxon>Bacteria</taxon>
        <taxon>Pseudomonadati</taxon>
        <taxon>Planctomycetota</taxon>
        <taxon>Planctomycetia</taxon>
        <taxon>Pirellulales</taxon>
        <taxon>Pirellulaceae</taxon>
        <taxon>Roseimaritima</taxon>
    </lineage>
</organism>
<dbReference type="OrthoDB" id="290652at2"/>
<dbReference type="EMBL" id="CP042914">
    <property type="protein sequence ID" value="QEG43539.1"/>
    <property type="molecule type" value="Genomic_DNA"/>
</dbReference>
<evidence type="ECO:0000313" key="2">
    <source>
        <dbReference type="EMBL" id="QEG43539.1"/>
    </source>
</evidence>
<feature type="region of interest" description="Disordered" evidence="1">
    <location>
        <begin position="480"/>
        <end position="515"/>
    </location>
</feature>
<dbReference type="AlphaFoldDB" id="A0A5B9QZV9"/>
<accession>A0A5B9QZV9</accession>
<gene>
    <name evidence="2" type="ORF">UC8_55900</name>
</gene>
<keyword evidence="3" id="KW-1185">Reference proteome</keyword>
<proteinExistence type="predicted"/>
<dbReference type="Proteomes" id="UP000325286">
    <property type="component" value="Chromosome"/>
</dbReference>
<protein>
    <recommendedName>
        <fullName evidence="4">Fimbrial assembly protein (PilN)</fullName>
    </recommendedName>
</protein>
<evidence type="ECO:0000256" key="1">
    <source>
        <dbReference type="SAM" id="MobiDB-lite"/>
    </source>
</evidence>
<evidence type="ECO:0000313" key="3">
    <source>
        <dbReference type="Proteomes" id="UP000325286"/>
    </source>
</evidence>
<evidence type="ECO:0008006" key="4">
    <source>
        <dbReference type="Google" id="ProtNLM"/>
    </source>
</evidence>
<dbReference type="RefSeq" id="WP_068129588.1">
    <property type="nucleotide sequence ID" value="NZ_CP042914.1"/>
</dbReference>
<reference evidence="2 3" key="1">
    <citation type="submission" date="2019-08" db="EMBL/GenBank/DDBJ databases">
        <title>Deep-cultivation of Planctomycetes and their phenomic and genomic characterization uncovers novel biology.</title>
        <authorList>
            <person name="Wiegand S."/>
            <person name="Jogler M."/>
            <person name="Boedeker C."/>
            <person name="Pinto D."/>
            <person name="Vollmers J."/>
            <person name="Rivas-Marin E."/>
            <person name="Kohn T."/>
            <person name="Peeters S.H."/>
            <person name="Heuer A."/>
            <person name="Rast P."/>
            <person name="Oberbeckmann S."/>
            <person name="Bunk B."/>
            <person name="Jeske O."/>
            <person name="Meyerdierks A."/>
            <person name="Storesund J.E."/>
            <person name="Kallscheuer N."/>
            <person name="Luecker S."/>
            <person name="Lage O.M."/>
            <person name="Pohl T."/>
            <person name="Merkel B.J."/>
            <person name="Hornburger P."/>
            <person name="Mueller R.-W."/>
            <person name="Bruemmer F."/>
            <person name="Labrenz M."/>
            <person name="Spormann A.M."/>
            <person name="Op den Camp H."/>
            <person name="Overmann J."/>
            <person name="Amann R."/>
            <person name="Jetten M.S.M."/>
            <person name="Mascher T."/>
            <person name="Medema M.H."/>
            <person name="Devos D.P."/>
            <person name="Kaster A.-K."/>
            <person name="Ovreas L."/>
            <person name="Rohde M."/>
            <person name="Galperin M.Y."/>
            <person name="Jogler C."/>
        </authorList>
    </citation>
    <scope>NUCLEOTIDE SEQUENCE [LARGE SCALE GENOMIC DNA]</scope>
    <source>
        <strain evidence="2 3">UC8</strain>
    </source>
</reference>
<sequence length="515" mass="56737">MPTSNATNYHPTCSATESAAAPQQRVFGLRIAENLLQLAVATPDSSGIFDLQIDEIAAESPGGWFSSDGAQDLQQALALLAARWEMRRKPLAVSLDGNFCVTRIAMGQPDRVDEDVRTVNNRVQRYLSLGPGEKIVGRSREQLAPGVDYAVTAVVNRDLIQEVYEALRGANLNITWVEPSLVSIARLLGRSGRGDEPPILIADCSGGQWDIGIAHQGRLLLDYRPAAARSADGLREALLGHVERLRRFCDRHRAVAAGDLTDLLLCGSASSVREALQAFANQSTINAKVMDVPPAPDLYHLDTDDMQVDRTAAVAAVLPLLDQTEQASIPDLLTGVRRESELSRTSQCLRLLAPLVLAAAILLPLWTLTSRERERLETIDSMTYDIEDQLTEAQTRLRSLVAQRTLVNHLQQIEATTGERDWDELFMQVARCLPPEAKLNELRWQSSDELVLDGTLHDETMIFDIIGYLRRLPDIREVALQGTSSSGGPGQTRFEIRLSTRPTRPSQPADENPYA</sequence>
<name>A0A5B9QZV9_9BACT</name>
<dbReference type="KEGG" id="rul:UC8_55900"/>